<dbReference type="Proteomes" id="UP000002257">
    <property type="component" value="Chromosome"/>
</dbReference>
<feature type="compositionally biased region" description="Pro residues" evidence="1">
    <location>
        <begin position="227"/>
        <end position="240"/>
    </location>
</feature>
<evidence type="ECO:0000313" key="4">
    <source>
        <dbReference type="Proteomes" id="UP000002257"/>
    </source>
</evidence>
<gene>
    <name evidence="3" type="ordered locus">Msil_0187</name>
</gene>
<evidence type="ECO:0000256" key="2">
    <source>
        <dbReference type="SAM" id="SignalP"/>
    </source>
</evidence>
<evidence type="ECO:0000256" key="1">
    <source>
        <dbReference type="SAM" id="MobiDB-lite"/>
    </source>
</evidence>
<dbReference type="OrthoDB" id="9810376at2"/>
<feature type="signal peptide" evidence="2">
    <location>
        <begin position="1"/>
        <end position="37"/>
    </location>
</feature>
<dbReference type="InterPro" id="IPR019225">
    <property type="entry name" value="DUF2155"/>
</dbReference>
<dbReference type="KEGG" id="msl:Msil_0187"/>
<keyword evidence="2" id="KW-0732">Signal</keyword>
<sequence length="240" mass="25987">MNEAAICPSLRRKSRPARRLFAAAALGALVLAGPAQADRIKHPIAVFSGLDKITGRIITFEVATDETVQFGTLQITERACYTRPATEAPQTTTFVEVDEVDAKNDYKRIFSGWMFAASPGLHGIEHPIYDIWLTDCKGGKEIVVSPSAAAEPTPPPPENASPTPKKATKPRRVQPQLPQPPVDNFGEAPLPFQDQAPVEVAPPPGFRPPPTQPRARRQAPADDFESPLPPGDIPDPRAPQ</sequence>
<dbReference type="Pfam" id="PF09923">
    <property type="entry name" value="DUF2155"/>
    <property type="match status" value="1"/>
</dbReference>
<accession>B8EN33</accession>
<feature type="region of interest" description="Disordered" evidence="1">
    <location>
        <begin position="147"/>
        <end position="240"/>
    </location>
</feature>
<keyword evidence="4" id="KW-1185">Reference proteome</keyword>
<dbReference type="AlphaFoldDB" id="B8EN33"/>
<proteinExistence type="predicted"/>
<dbReference type="EMBL" id="CP001280">
    <property type="protein sequence ID" value="ACK49168.1"/>
    <property type="molecule type" value="Genomic_DNA"/>
</dbReference>
<evidence type="ECO:0000313" key="3">
    <source>
        <dbReference type="EMBL" id="ACK49168.1"/>
    </source>
</evidence>
<dbReference type="RefSeq" id="WP_012589238.1">
    <property type="nucleotide sequence ID" value="NC_011666.1"/>
</dbReference>
<dbReference type="HOGENOM" id="CLU_096067_0_0_5"/>
<organism evidence="3 4">
    <name type="scientific">Methylocella silvestris (strain DSM 15510 / CIP 108128 / LMG 27833 / NCIMB 13906 / BL2)</name>
    <dbReference type="NCBI Taxonomy" id="395965"/>
    <lineage>
        <taxon>Bacteria</taxon>
        <taxon>Pseudomonadati</taxon>
        <taxon>Pseudomonadota</taxon>
        <taxon>Alphaproteobacteria</taxon>
        <taxon>Hyphomicrobiales</taxon>
        <taxon>Beijerinckiaceae</taxon>
        <taxon>Methylocella</taxon>
    </lineage>
</organism>
<feature type="chain" id="PRO_5002868619" description="DUF2155 domain-containing protein" evidence="2">
    <location>
        <begin position="38"/>
        <end position="240"/>
    </location>
</feature>
<reference evidence="3 4" key="1">
    <citation type="journal article" date="2010" name="J. Bacteriol.">
        <title>Complete genome sequence of the aerobic facultative methanotroph Methylocella silvestris BL2.</title>
        <authorList>
            <person name="Chen Y."/>
            <person name="Crombie A."/>
            <person name="Rahman M.T."/>
            <person name="Dedysh S.N."/>
            <person name="Liesack W."/>
            <person name="Stott M.B."/>
            <person name="Alam M."/>
            <person name="Theisen A.R."/>
            <person name="Murrell J.C."/>
            <person name="Dunfield P.F."/>
        </authorList>
    </citation>
    <scope>NUCLEOTIDE SEQUENCE [LARGE SCALE GENOMIC DNA]</scope>
    <source>
        <strain evidence="4">DSM 15510 / CIP 108128 / LMG 27833 / NCIMB 13906 / BL2</strain>
    </source>
</reference>
<evidence type="ECO:0008006" key="5">
    <source>
        <dbReference type="Google" id="ProtNLM"/>
    </source>
</evidence>
<name>B8EN33_METSB</name>
<feature type="compositionally biased region" description="Pro residues" evidence="1">
    <location>
        <begin position="200"/>
        <end position="212"/>
    </location>
</feature>
<dbReference type="STRING" id="395965.Msil_0187"/>
<dbReference type="eggNOG" id="COG4765">
    <property type="taxonomic scope" value="Bacteria"/>
</dbReference>
<protein>
    <recommendedName>
        <fullName evidence="5">DUF2155 domain-containing protein</fullName>
    </recommendedName>
</protein>